<keyword evidence="7" id="KW-1185">Reference proteome</keyword>
<gene>
    <name evidence="6" type="ORF">GCM10011322_22050</name>
</gene>
<feature type="compositionally biased region" description="Polar residues" evidence="4">
    <location>
        <begin position="474"/>
        <end position="486"/>
    </location>
</feature>
<feature type="region of interest" description="Disordered" evidence="4">
    <location>
        <begin position="467"/>
        <end position="493"/>
    </location>
</feature>
<dbReference type="PRINTS" id="PR00260">
    <property type="entry name" value="CHEMTRNSDUCR"/>
</dbReference>
<evidence type="ECO:0000313" key="7">
    <source>
        <dbReference type="Proteomes" id="UP000600449"/>
    </source>
</evidence>
<dbReference type="Pfam" id="PF00015">
    <property type="entry name" value="MCPsignal"/>
    <property type="match status" value="1"/>
</dbReference>
<dbReference type="InterPro" id="IPR004089">
    <property type="entry name" value="MCPsignal_dom"/>
</dbReference>
<name>A0A917Q8I1_9HYPH</name>
<dbReference type="PROSITE" id="PS50111">
    <property type="entry name" value="CHEMOTAXIS_TRANSDUC_2"/>
    <property type="match status" value="1"/>
</dbReference>
<dbReference type="SUPFAM" id="SSF58104">
    <property type="entry name" value="Methyl-accepting chemotaxis protein (MCP) signaling domain"/>
    <property type="match status" value="1"/>
</dbReference>
<dbReference type="PANTHER" id="PTHR32089:SF112">
    <property type="entry name" value="LYSOZYME-LIKE PROTEIN-RELATED"/>
    <property type="match status" value="1"/>
</dbReference>
<dbReference type="PANTHER" id="PTHR32089">
    <property type="entry name" value="METHYL-ACCEPTING CHEMOTAXIS PROTEIN MCPB"/>
    <property type="match status" value="1"/>
</dbReference>
<dbReference type="GO" id="GO:0016020">
    <property type="term" value="C:membrane"/>
    <property type="evidence" value="ECO:0007669"/>
    <property type="project" value="InterPro"/>
</dbReference>
<dbReference type="Gene3D" id="1.10.287.950">
    <property type="entry name" value="Methyl-accepting chemotaxis protein"/>
    <property type="match status" value="1"/>
</dbReference>
<dbReference type="RefSeq" id="WP_188912703.1">
    <property type="nucleotide sequence ID" value="NZ_BMMF01000005.1"/>
</dbReference>
<dbReference type="SMART" id="SM00283">
    <property type="entry name" value="MA"/>
    <property type="match status" value="1"/>
</dbReference>
<keyword evidence="1 3" id="KW-0807">Transducer</keyword>
<dbReference type="InterPro" id="IPR004090">
    <property type="entry name" value="Chemotax_Me-accpt_rcpt"/>
</dbReference>
<proteinExistence type="inferred from homology"/>
<evidence type="ECO:0000256" key="4">
    <source>
        <dbReference type="SAM" id="MobiDB-lite"/>
    </source>
</evidence>
<dbReference type="InterPro" id="IPR000014">
    <property type="entry name" value="PAS"/>
</dbReference>
<dbReference type="GO" id="GO:0004888">
    <property type="term" value="F:transmembrane signaling receptor activity"/>
    <property type="evidence" value="ECO:0007669"/>
    <property type="project" value="InterPro"/>
</dbReference>
<organism evidence="6 7">
    <name type="scientific">Salinarimonas ramus</name>
    <dbReference type="NCBI Taxonomy" id="690164"/>
    <lineage>
        <taxon>Bacteria</taxon>
        <taxon>Pseudomonadati</taxon>
        <taxon>Pseudomonadota</taxon>
        <taxon>Alphaproteobacteria</taxon>
        <taxon>Hyphomicrobiales</taxon>
        <taxon>Salinarimonadaceae</taxon>
        <taxon>Salinarimonas</taxon>
    </lineage>
</organism>
<comment type="caution">
    <text evidence="6">The sequence shown here is derived from an EMBL/GenBank/DDBJ whole genome shotgun (WGS) entry which is preliminary data.</text>
</comment>
<comment type="similarity">
    <text evidence="2">Belongs to the methyl-accepting chemotaxis (MCP) protein family.</text>
</comment>
<dbReference type="Gene3D" id="3.30.450.20">
    <property type="entry name" value="PAS domain"/>
    <property type="match status" value="2"/>
</dbReference>
<dbReference type="AlphaFoldDB" id="A0A917Q8I1"/>
<dbReference type="GO" id="GO:0007165">
    <property type="term" value="P:signal transduction"/>
    <property type="evidence" value="ECO:0007669"/>
    <property type="project" value="UniProtKB-KW"/>
</dbReference>
<evidence type="ECO:0000256" key="3">
    <source>
        <dbReference type="PROSITE-ProRule" id="PRU00284"/>
    </source>
</evidence>
<dbReference type="Pfam" id="PF13188">
    <property type="entry name" value="PAS_8"/>
    <property type="match status" value="1"/>
</dbReference>
<sequence>MFALKTKPAFSSSLGVDARYVLDGLPQAVMLCEVPSFEIIYANDASRQLLREIAHELNIDVEKIVGLSIDVFHKHPEHQRKLLSDPSRLPHTANIKLGSERLSLHIAPVFDARGRYTHATLTWNVVTKILEKEAQTQRLLQMIDEMPIAVMTCDPVDFKINYLNKTSRETLKKIEQHLPIKIDQMMGSTVDVFHKNPAHQHGILRDPARLPMNSNIRVGPETLNLKVTAIRNSDGAYLGPMVSWSIISDNVRLAESVTHAVEQMAGSSASMAHSASSMAEIAERAQAMASSVSAATEELAASIGEIAGQVTSATELARNATSQATGADGLVKRLAEAAASIGGITEVIQTIAAQTNLLALNATIEAARAGEAGKGFAVVAAEVKQLATQTAKATDEIKERIAGIQAMTGETVDVIGSVRDQIATLSETSDQIAAAVEEQSVAVREITSNMTGVSDAAAETGRAASSVSRVSSDLDGQTAQLSSEVQSYIDRAR</sequence>
<reference evidence="6 7" key="1">
    <citation type="journal article" date="2014" name="Int. J. Syst. Evol. Microbiol.">
        <title>Complete genome sequence of Corynebacterium casei LMG S-19264T (=DSM 44701T), isolated from a smear-ripened cheese.</title>
        <authorList>
            <consortium name="US DOE Joint Genome Institute (JGI-PGF)"/>
            <person name="Walter F."/>
            <person name="Albersmeier A."/>
            <person name="Kalinowski J."/>
            <person name="Ruckert C."/>
        </authorList>
    </citation>
    <scope>NUCLEOTIDE SEQUENCE [LARGE SCALE GENOMIC DNA]</scope>
    <source>
        <strain evidence="6 7">CGMCC 1.9161</strain>
    </source>
</reference>
<feature type="domain" description="Methyl-accepting transducer" evidence="5">
    <location>
        <begin position="253"/>
        <end position="475"/>
    </location>
</feature>
<dbReference type="GO" id="GO:0006935">
    <property type="term" value="P:chemotaxis"/>
    <property type="evidence" value="ECO:0007669"/>
    <property type="project" value="InterPro"/>
</dbReference>
<evidence type="ECO:0000256" key="2">
    <source>
        <dbReference type="ARBA" id="ARBA00029447"/>
    </source>
</evidence>
<evidence type="ECO:0000256" key="1">
    <source>
        <dbReference type="ARBA" id="ARBA00023224"/>
    </source>
</evidence>
<dbReference type="EMBL" id="BMMF01000005">
    <property type="protein sequence ID" value="GGK34861.1"/>
    <property type="molecule type" value="Genomic_DNA"/>
</dbReference>
<evidence type="ECO:0000259" key="5">
    <source>
        <dbReference type="PROSITE" id="PS50111"/>
    </source>
</evidence>
<dbReference type="Proteomes" id="UP000600449">
    <property type="component" value="Unassembled WGS sequence"/>
</dbReference>
<accession>A0A917Q8I1</accession>
<evidence type="ECO:0000313" key="6">
    <source>
        <dbReference type="EMBL" id="GGK34861.1"/>
    </source>
</evidence>
<protein>
    <submittedName>
        <fullName evidence="6">Chemotaxis protein</fullName>
    </submittedName>
</protein>